<accession>A0A7V3VSP3</accession>
<dbReference type="EMBL" id="DTPE01000091">
    <property type="protein sequence ID" value="HGE74910.1"/>
    <property type="molecule type" value="Genomic_DNA"/>
</dbReference>
<reference evidence="1" key="1">
    <citation type="journal article" date="2020" name="mSystems">
        <title>Genome- and Community-Level Interaction Insights into Carbon Utilization and Element Cycling Functions of Hydrothermarchaeota in Hydrothermal Sediment.</title>
        <authorList>
            <person name="Zhou Z."/>
            <person name="Liu Y."/>
            <person name="Xu W."/>
            <person name="Pan J."/>
            <person name="Luo Z.H."/>
            <person name="Li M."/>
        </authorList>
    </citation>
    <scope>NUCLEOTIDE SEQUENCE [LARGE SCALE GENOMIC DNA]</scope>
    <source>
        <strain evidence="1">SpSt-966</strain>
    </source>
</reference>
<evidence type="ECO:0008006" key="2">
    <source>
        <dbReference type="Google" id="ProtNLM"/>
    </source>
</evidence>
<dbReference type="AlphaFoldDB" id="A0A7V3VSP3"/>
<evidence type="ECO:0000313" key="1">
    <source>
        <dbReference type="EMBL" id="HGE74910.1"/>
    </source>
</evidence>
<sequence length="96" mass="10846">MKDEWRILDSDYELEDLLSKKFGISTLLAHLLANRAKNVKEAEELLFPDRIELGDPYKMAGMENAVFCLLKIKDSGQSLVIYGDYDVDGITGTALY</sequence>
<organism evidence="1">
    <name type="scientific">Mesoaciditoga lauensis</name>
    <dbReference type="NCBI Taxonomy" id="1495039"/>
    <lineage>
        <taxon>Bacteria</taxon>
        <taxon>Thermotogati</taxon>
        <taxon>Thermotogota</taxon>
        <taxon>Thermotogae</taxon>
        <taxon>Mesoaciditogales</taxon>
        <taxon>Mesoaciditogaceae</taxon>
        <taxon>Mesoaciditoga</taxon>
    </lineage>
</organism>
<gene>
    <name evidence="1" type="ORF">ENX73_02150</name>
</gene>
<dbReference type="SUPFAM" id="SSF64182">
    <property type="entry name" value="DHH phosphoesterases"/>
    <property type="match status" value="1"/>
</dbReference>
<dbReference type="InterPro" id="IPR038763">
    <property type="entry name" value="DHH_sf"/>
</dbReference>
<proteinExistence type="predicted"/>
<name>A0A7V3VSP3_9BACT</name>
<dbReference type="Gene3D" id="3.90.1640.30">
    <property type="match status" value="1"/>
</dbReference>
<dbReference type="PANTHER" id="PTHR30255:SF2">
    <property type="entry name" value="SINGLE-STRANDED-DNA-SPECIFIC EXONUCLEASE RECJ"/>
    <property type="match status" value="1"/>
</dbReference>
<dbReference type="InterPro" id="IPR051673">
    <property type="entry name" value="SSDNA_exonuclease_RecJ"/>
</dbReference>
<dbReference type="PANTHER" id="PTHR30255">
    <property type="entry name" value="SINGLE-STRANDED-DNA-SPECIFIC EXONUCLEASE RECJ"/>
    <property type="match status" value="1"/>
</dbReference>
<protein>
    <recommendedName>
        <fullName evidence="2">Single-stranded-DNA-specific exonuclease RecJ</fullName>
    </recommendedName>
</protein>
<comment type="caution">
    <text evidence="1">The sequence shown here is derived from an EMBL/GenBank/DDBJ whole genome shotgun (WGS) entry which is preliminary data.</text>
</comment>